<dbReference type="InterPro" id="IPR017853">
    <property type="entry name" value="GH"/>
</dbReference>
<dbReference type="PANTHER" id="PTHR31352:SF1">
    <property type="entry name" value="BETA-AMYLASE 3, CHLOROPLASTIC"/>
    <property type="match status" value="1"/>
</dbReference>
<evidence type="ECO:0000256" key="8">
    <source>
        <dbReference type="RuleBase" id="RU000509"/>
    </source>
</evidence>
<feature type="region of interest" description="Disordered" evidence="9">
    <location>
        <begin position="1196"/>
        <end position="1221"/>
    </location>
</feature>
<gene>
    <name evidence="10" type="ORF">BQ4739_LOCUS16375</name>
</gene>
<dbReference type="InterPro" id="IPR018238">
    <property type="entry name" value="Glyco_hydro_14_CS"/>
</dbReference>
<feature type="compositionally biased region" description="Low complexity" evidence="9">
    <location>
        <begin position="506"/>
        <end position="537"/>
    </location>
</feature>
<feature type="compositionally biased region" description="Low complexity" evidence="9">
    <location>
        <begin position="1239"/>
        <end position="1248"/>
    </location>
</feature>
<evidence type="ECO:0000256" key="6">
    <source>
        <dbReference type="ARBA" id="ARBA00023295"/>
    </source>
</evidence>
<evidence type="ECO:0000256" key="2">
    <source>
        <dbReference type="ARBA" id="ARBA00005652"/>
    </source>
</evidence>
<dbReference type="PRINTS" id="PR00750">
    <property type="entry name" value="BETAAMYLASE"/>
</dbReference>
<name>A0A383WFD9_TETOB</name>
<organism evidence="10 11">
    <name type="scientific">Tetradesmus obliquus</name>
    <name type="common">Green alga</name>
    <name type="synonym">Acutodesmus obliquus</name>
    <dbReference type="NCBI Taxonomy" id="3088"/>
    <lineage>
        <taxon>Eukaryota</taxon>
        <taxon>Viridiplantae</taxon>
        <taxon>Chlorophyta</taxon>
        <taxon>core chlorophytes</taxon>
        <taxon>Chlorophyceae</taxon>
        <taxon>CS clade</taxon>
        <taxon>Sphaeropleales</taxon>
        <taxon>Scenedesmaceae</taxon>
        <taxon>Tetradesmus</taxon>
    </lineage>
</organism>
<feature type="region of interest" description="Disordered" evidence="9">
    <location>
        <begin position="1142"/>
        <end position="1162"/>
    </location>
</feature>
<feature type="region of interest" description="Disordered" evidence="9">
    <location>
        <begin position="83"/>
        <end position="105"/>
    </location>
</feature>
<accession>A0A383WFD9</accession>
<evidence type="ECO:0000256" key="1">
    <source>
        <dbReference type="ARBA" id="ARBA00000546"/>
    </source>
</evidence>
<proteinExistence type="inferred from homology"/>
<dbReference type="PANTHER" id="PTHR31352">
    <property type="entry name" value="BETA-AMYLASE 1, CHLOROPLASTIC"/>
    <property type="match status" value="1"/>
</dbReference>
<dbReference type="PROSITE" id="PS00506">
    <property type="entry name" value="BETA_AMYLASE_1"/>
    <property type="match status" value="1"/>
</dbReference>
<feature type="region of interest" description="Disordered" evidence="9">
    <location>
        <begin position="506"/>
        <end position="541"/>
    </location>
</feature>
<keyword evidence="4 8" id="KW-0378">Hydrolase</keyword>
<keyword evidence="7 8" id="KW-0624">Polysaccharide degradation</keyword>
<sequence length="1303" mass="132078">MRAAPSLALEKELLNRRARVHVQRANSNIGMHQQHYGQAGAWAASSNQGTNKGSVLQATCVPQNDTGGDGMLSHLYYNQADAKSNSDRSNNAAECPGINSFPAKGSQTQSLAQSLAEMRPAEAIPVYVMLPLDTVNADGVFRYAYIPWFAQALQVLALSGVHGVAVDVWWCAVERAPRQYSWTGYRQLFEMVRGAGLKLQVVLSFHACGGNVGDLAQVPLPSWVLEAGQQDPDIFFTDRPRECGLGRRNKEYLSIWADDAPVLPAGPGAGSRSPLQAYGEFMAAFCDAFAGQLGSLVEEVVVGAGPCGELRYPSYVEANGWRFPGVGEFQCYDRRALASLAAAAAAAGRPDWGYAGPHDSGGYNSSPGDTGFFAPGGSWDTEYGSFFLNWYSSCLLQHGERLLQLANHVFGPHKAPKQQLHSGPLAQAQAVMQRLQSLVIGSSSSNGSSSSASDGFGTCRSSSSTSSLAAVAAAATVAAAAAAAGGVGGDASSVAAAAQQAKGLLQHVQQLQQQHSGPPSSLAARSSSSSDGEGSSSVHALSPSIDSAAATPISCSSASDSTSCLTPQGSFPVLSTLPEQQQQLDGSAAAAGAAAASIWDQLADPQAQALASSILQQLQLPNSCDAGSSLALMAAGPAAGGTHSPLQAAAAAGGSTAAADAADAVGLPSNSTVGTSVVSLSSSSAQDLPVGELLPFPQQQLAALTHSCNGSRSSELSSGSLMALTAGHAASADRLAAGQQQLSNSSSNESCTSVVQADDPAAVAAGATTGAASSALAAAAAAGTPAPAAAAAAGTLPGTAAAASSSNSSSSVSMASASGVSLTGLTAAAAAAAPPVAVNGLGSMDCSIGSLSSTSHECVAGNSSSPVLAAAAGGAAAAAAAAAAAVATAASAAGQTSAALLQSFLEALSDLGLGMDGSSRQQQQQQQPRRGQQQQRLVLTLKIAGVHWWYNSTSHASELTAGYYNTDSRDGYSPILQLCEKHAVNLTLTCVEMCDAQHPSYALCGPEGLLRQIRAMAAKQQVTLSGENALPIFTPGGVDAVALDRVVCNVRACRASPLRSCSSWPGPATTSGSNGCGYSSSAAAAAAGGGCNGSMLGYGQYHQQQQQQYYGSAGGGLQHSYSALGVHGGYQHLNSLGQPMQLQQQHQQQQQQQQHAYHHHYGAGMGGVGNMLSSGRTFSELGTILRYNAAAAAAAAGSSGGGGGHWQQQQQQQQQPQQVFDASGCVKSLHGAAGAAAAGAASSSRGSPSPGGGSSSSSAAPGEVQLLPAMRAFTFLRLGPEILQPDCHANWMRFMHRMLNERA</sequence>
<dbReference type="GO" id="GO:0016161">
    <property type="term" value="F:beta-amylase activity"/>
    <property type="evidence" value="ECO:0007669"/>
    <property type="project" value="UniProtKB-EC"/>
</dbReference>
<protein>
    <recommendedName>
        <fullName evidence="3 8">Beta-amylase</fullName>
        <ecNumber evidence="3 8">3.2.1.2</ecNumber>
    </recommendedName>
</protein>
<keyword evidence="11" id="KW-1185">Reference proteome</keyword>
<evidence type="ECO:0000256" key="5">
    <source>
        <dbReference type="ARBA" id="ARBA00023277"/>
    </source>
</evidence>
<dbReference type="SUPFAM" id="SSF51445">
    <property type="entry name" value="(Trans)glycosidases"/>
    <property type="match status" value="2"/>
</dbReference>
<feature type="region of interest" description="Disordered" evidence="9">
    <location>
        <begin position="1239"/>
        <end position="1261"/>
    </location>
</feature>
<evidence type="ECO:0000256" key="4">
    <source>
        <dbReference type="ARBA" id="ARBA00022801"/>
    </source>
</evidence>
<dbReference type="Gene3D" id="3.20.20.80">
    <property type="entry name" value="Glycosidases"/>
    <property type="match status" value="2"/>
</dbReference>
<dbReference type="InterPro" id="IPR001554">
    <property type="entry name" value="Glyco_hydro_14"/>
</dbReference>
<dbReference type="EC" id="3.2.1.2" evidence="3 8"/>
<dbReference type="Proteomes" id="UP000256970">
    <property type="component" value="Unassembled WGS sequence"/>
</dbReference>
<dbReference type="GO" id="GO:0000272">
    <property type="term" value="P:polysaccharide catabolic process"/>
    <property type="evidence" value="ECO:0007669"/>
    <property type="project" value="UniProtKB-KW"/>
</dbReference>
<evidence type="ECO:0000313" key="11">
    <source>
        <dbReference type="Proteomes" id="UP000256970"/>
    </source>
</evidence>
<reference evidence="10 11" key="1">
    <citation type="submission" date="2016-10" db="EMBL/GenBank/DDBJ databases">
        <authorList>
            <person name="Cai Z."/>
        </authorList>
    </citation>
    <scope>NUCLEOTIDE SEQUENCE [LARGE SCALE GENOMIC DNA]</scope>
</reference>
<dbReference type="EMBL" id="FNXT01001247">
    <property type="protein sequence ID" value="SZX76010.1"/>
    <property type="molecule type" value="Genomic_DNA"/>
</dbReference>
<keyword evidence="5 8" id="KW-0119">Carbohydrate metabolism</keyword>
<evidence type="ECO:0000256" key="3">
    <source>
        <dbReference type="ARBA" id="ARBA00012594"/>
    </source>
</evidence>
<comment type="similarity">
    <text evidence="2 8">Belongs to the glycosyl hydrolase 14 family.</text>
</comment>
<feature type="compositionally biased region" description="Polar residues" evidence="9">
    <location>
        <begin position="83"/>
        <end position="92"/>
    </location>
</feature>
<evidence type="ECO:0000256" key="9">
    <source>
        <dbReference type="SAM" id="MobiDB-lite"/>
    </source>
</evidence>
<evidence type="ECO:0000256" key="7">
    <source>
        <dbReference type="ARBA" id="ARBA00023326"/>
    </source>
</evidence>
<feature type="compositionally biased region" description="Low complexity" evidence="9">
    <location>
        <begin position="1206"/>
        <end position="1218"/>
    </location>
</feature>
<keyword evidence="6 8" id="KW-0326">Glycosidase</keyword>
<feature type="compositionally biased region" description="Low complexity" evidence="9">
    <location>
        <begin position="1142"/>
        <end position="1155"/>
    </location>
</feature>
<dbReference type="STRING" id="3088.A0A383WFD9"/>
<dbReference type="Pfam" id="PF01373">
    <property type="entry name" value="Glyco_hydro_14"/>
    <property type="match status" value="2"/>
</dbReference>
<comment type="catalytic activity">
    <reaction evidence="1 8">
        <text>Hydrolysis of (1-&gt;4)-alpha-D-glucosidic linkages in polysaccharides so as to remove successive maltose units from the non-reducing ends of the chains.</text>
        <dbReference type="EC" id="3.2.1.2"/>
    </reaction>
</comment>
<evidence type="ECO:0000313" key="10">
    <source>
        <dbReference type="EMBL" id="SZX76010.1"/>
    </source>
</evidence>